<feature type="transmembrane region" description="Helical" evidence="1">
    <location>
        <begin position="111"/>
        <end position="134"/>
    </location>
</feature>
<comment type="caution">
    <text evidence="3">The sequence shown here is derived from an EMBL/GenBank/DDBJ whole genome shotgun (WGS) entry which is preliminary data.</text>
</comment>
<keyword evidence="4" id="KW-1185">Reference proteome</keyword>
<feature type="transmembrane region" description="Helical" evidence="1">
    <location>
        <begin position="81"/>
        <end position="99"/>
    </location>
</feature>
<reference evidence="3 4" key="1">
    <citation type="journal article" date="2013" name="Front. Microbiol.">
        <title>Comparative genomic analyses of the cyanobacterium, Lyngbya aestuarii BL J, a powerful hydrogen producer.</title>
        <authorList>
            <person name="Kothari A."/>
            <person name="Vaughn M."/>
            <person name="Garcia-Pichel F."/>
        </authorList>
    </citation>
    <scope>NUCLEOTIDE SEQUENCE [LARGE SCALE GENOMIC DNA]</scope>
    <source>
        <strain evidence="3 4">BL J</strain>
    </source>
</reference>
<evidence type="ECO:0000259" key="2">
    <source>
        <dbReference type="Pfam" id="PF09925"/>
    </source>
</evidence>
<feature type="transmembrane region" description="Helical" evidence="1">
    <location>
        <begin position="244"/>
        <end position="261"/>
    </location>
</feature>
<keyword evidence="1" id="KW-0472">Membrane</keyword>
<dbReference type="RefSeq" id="WP_023067245.1">
    <property type="nucleotide sequence ID" value="NZ_AUZM01000035.1"/>
</dbReference>
<dbReference type="Pfam" id="PF09925">
    <property type="entry name" value="DUF2157"/>
    <property type="match status" value="1"/>
</dbReference>
<feature type="transmembrane region" description="Helical" evidence="1">
    <location>
        <begin position="375"/>
        <end position="397"/>
    </location>
</feature>
<name>U7QEZ7_9CYAN</name>
<feature type="transmembrane region" description="Helical" evidence="1">
    <location>
        <begin position="218"/>
        <end position="238"/>
    </location>
</feature>
<protein>
    <recommendedName>
        <fullName evidence="2">DUF2157 domain-containing protein</fullName>
    </recommendedName>
</protein>
<organism evidence="3 4">
    <name type="scientific">Lyngbya aestuarii BL J</name>
    <dbReference type="NCBI Taxonomy" id="1348334"/>
    <lineage>
        <taxon>Bacteria</taxon>
        <taxon>Bacillati</taxon>
        <taxon>Cyanobacteriota</taxon>
        <taxon>Cyanophyceae</taxon>
        <taxon>Oscillatoriophycideae</taxon>
        <taxon>Oscillatoriales</taxon>
        <taxon>Microcoleaceae</taxon>
        <taxon>Lyngbya</taxon>
    </lineage>
</organism>
<dbReference type="AlphaFoldDB" id="U7QEZ7"/>
<gene>
    <name evidence="3" type="ORF">M595_3538</name>
</gene>
<keyword evidence="1" id="KW-1133">Transmembrane helix</keyword>
<feature type="transmembrane region" description="Helical" evidence="1">
    <location>
        <begin position="348"/>
        <end position="369"/>
    </location>
</feature>
<dbReference type="PATRIC" id="fig|1348334.3.peg.3422"/>
<feature type="transmembrane region" description="Helical" evidence="1">
    <location>
        <begin position="427"/>
        <end position="448"/>
    </location>
</feature>
<dbReference type="EMBL" id="AUZM01000035">
    <property type="protein sequence ID" value="ERT06514.1"/>
    <property type="molecule type" value="Genomic_DNA"/>
</dbReference>
<feature type="transmembrane region" description="Helical" evidence="1">
    <location>
        <begin position="315"/>
        <end position="336"/>
    </location>
</feature>
<accession>U7QEZ7</accession>
<feature type="transmembrane region" description="Helical" evidence="1">
    <location>
        <begin position="165"/>
        <end position="184"/>
    </location>
</feature>
<feature type="transmembrane region" description="Helical" evidence="1">
    <location>
        <begin position="48"/>
        <end position="69"/>
    </location>
</feature>
<sequence length="457" mass="50631">MASEKFRRQLRHETELWKAEGLINDSAYQQISDRYQFNSIDSAASNRFVMILIGLGGILLGLGVITFVAANWQEWPRELKIILLLSLFIGLNTSGFYLWQANPKTGKTKHLGEGLLLFGALSLGANISLMAQMFHIGGSPYGLFLVWGLGVLLMAYSLRLVSLGILSILLLGIGYWSGVSNIFVPAELTGLEFLLIHMALVGAILFVPLAYWCQSRSIFIMAVLLIIPALQMNIAVLLDQNFSAELMTIGLILPPALLWSYDDSLFPGIDSRPFRPHTRNLAIWFLGILFFLFSFQGVGKFFVYIGSSQSTAINGFHLILDVILLGGLTIGQWLYLAKPRHSYQHWGLDAVSSTIAVFLGVTALVGFGYQSISVTLFVFVFNILLFLLAGGLVRIGLGEGKRGAFWGGMILLTLQIMSRTFEYNTELLFKALVFVLCGVGVILAGLWFERHLSRQQT</sequence>
<evidence type="ECO:0000256" key="1">
    <source>
        <dbReference type="SAM" id="Phobius"/>
    </source>
</evidence>
<evidence type="ECO:0000313" key="4">
    <source>
        <dbReference type="Proteomes" id="UP000017127"/>
    </source>
</evidence>
<feature type="domain" description="DUF2157" evidence="2">
    <location>
        <begin position="16"/>
        <end position="162"/>
    </location>
</feature>
<keyword evidence="1" id="KW-0812">Transmembrane</keyword>
<feature type="transmembrane region" description="Helical" evidence="1">
    <location>
        <begin position="190"/>
        <end position="211"/>
    </location>
</feature>
<dbReference type="InterPro" id="IPR018677">
    <property type="entry name" value="DUF2157"/>
</dbReference>
<evidence type="ECO:0000313" key="3">
    <source>
        <dbReference type="EMBL" id="ERT06514.1"/>
    </source>
</evidence>
<dbReference type="OrthoDB" id="416867at2"/>
<proteinExistence type="predicted"/>
<feature type="transmembrane region" description="Helical" evidence="1">
    <location>
        <begin position="281"/>
        <end position="303"/>
    </location>
</feature>
<dbReference type="Proteomes" id="UP000017127">
    <property type="component" value="Unassembled WGS sequence"/>
</dbReference>